<dbReference type="AlphaFoldDB" id="A0A6N7XKW1"/>
<evidence type="ECO:0000313" key="3">
    <source>
        <dbReference type="EMBL" id="MSU01422.1"/>
    </source>
</evidence>
<dbReference type="Proteomes" id="UP000469523">
    <property type="component" value="Unassembled WGS sequence"/>
</dbReference>
<evidence type="ECO:0000313" key="4">
    <source>
        <dbReference type="Proteomes" id="UP000469523"/>
    </source>
</evidence>
<feature type="chain" id="PRO_5026957711" evidence="2">
    <location>
        <begin position="30"/>
        <end position="60"/>
    </location>
</feature>
<proteinExistence type="predicted"/>
<protein>
    <submittedName>
        <fullName evidence="3">Uncharacterized protein</fullName>
    </submittedName>
</protein>
<keyword evidence="4" id="KW-1185">Reference proteome</keyword>
<feature type="signal peptide" evidence="2">
    <location>
        <begin position="1"/>
        <end position="29"/>
    </location>
</feature>
<sequence>MGSKLKKMFLIFCLSCVALMQIAPMISYANPGPPAREEEGGGSKPKPPWQDPDKPHPIGP</sequence>
<keyword evidence="2" id="KW-0732">Signal</keyword>
<accession>A0A6N7XKW1</accession>
<evidence type="ECO:0000256" key="1">
    <source>
        <dbReference type="SAM" id="MobiDB-lite"/>
    </source>
</evidence>
<comment type="caution">
    <text evidence="3">The sequence shown here is derived from an EMBL/GenBank/DDBJ whole genome shotgun (WGS) entry which is preliminary data.</text>
</comment>
<organism evidence="3 4">
    <name type="scientific">Tissierella pigra</name>
    <dbReference type="NCBI Taxonomy" id="2607614"/>
    <lineage>
        <taxon>Bacteria</taxon>
        <taxon>Bacillati</taxon>
        <taxon>Bacillota</taxon>
        <taxon>Tissierellia</taxon>
        <taxon>Tissierellales</taxon>
        <taxon>Tissierellaceae</taxon>
        <taxon>Tissierella</taxon>
    </lineage>
</organism>
<feature type="compositionally biased region" description="Basic and acidic residues" evidence="1">
    <location>
        <begin position="51"/>
        <end position="60"/>
    </location>
</feature>
<dbReference type="EMBL" id="VUNQ01000014">
    <property type="protein sequence ID" value="MSU01422.1"/>
    <property type="molecule type" value="Genomic_DNA"/>
</dbReference>
<feature type="region of interest" description="Disordered" evidence="1">
    <location>
        <begin position="28"/>
        <end position="60"/>
    </location>
</feature>
<dbReference type="RefSeq" id="WP_154439839.1">
    <property type="nucleotide sequence ID" value="NZ_JAHLPJ010000001.1"/>
</dbReference>
<reference evidence="3 4" key="1">
    <citation type="submission" date="2019-09" db="EMBL/GenBank/DDBJ databases">
        <title>In-depth cultivation of the pig gut microbiome towards novel bacterial diversity and tailored functional studies.</title>
        <authorList>
            <person name="Wylensek D."/>
            <person name="Hitch T.C.A."/>
            <person name="Clavel T."/>
        </authorList>
    </citation>
    <scope>NUCLEOTIDE SEQUENCE [LARGE SCALE GENOMIC DNA]</scope>
    <source>
        <strain evidence="3 4">WCA3-693-APC-4?</strain>
    </source>
</reference>
<name>A0A6N7XKW1_9FIRM</name>
<evidence type="ECO:0000256" key="2">
    <source>
        <dbReference type="SAM" id="SignalP"/>
    </source>
</evidence>
<gene>
    <name evidence="3" type="ORF">FYJ83_08085</name>
</gene>